<dbReference type="EMBL" id="MVBN01000003">
    <property type="protein sequence ID" value="OOK77386.1"/>
    <property type="molecule type" value="Genomic_DNA"/>
</dbReference>
<accession>A0A1V3XF55</accession>
<sequence>MVDDVSHQAVGGQEASQKLLDGGPAVSTTAAANCCLPSGKWW</sequence>
<feature type="region of interest" description="Disordered" evidence="1">
    <location>
        <begin position="1"/>
        <end position="24"/>
    </location>
</feature>
<evidence type="ECO:0000256" key="1">
    <source>
        <dbReference type="SAM" id="MobiDB-lite"/>
    </source>
</evidence>
<protein>
    <submittedName>
        <fullName evidence="2">Uncharacterized protein</fullName>
    </submittedName>
</protein>
<name>A0A1V3XF55_MYCKA</name>
<comment type="caution">
    <text evidence="2">The sequence shown here is derived from an EMBL/GenBank/DDBJ whole genome shotgun (WGS) entry which is preliminary data.</text>
</comment>
<organism evidence="2 3">
    <name type="scientific">Mycobacterium kansasii</name>
    <dbReference type="NCBI Taxonomy" id="1768"/>
    <lineage>
        <taxon>Bacteria</taxon>
        <taxon>Bacillati</taxon>
        <taxon>Actinomycetota</taxon>
        <taxon>Actinomycetes</taxon>
        <taxon>Mycobacteriales</taxon>
        <taxon>Mycobacteriaceae</taxon>
        <taxon>Mycobacterium</taxon>
    </lineage>
</organism>
<gene>
    <name evidence="2" type="ORF">BZL29_3294</name>
</gene>
<reference evidence="2 3" key="1">
    <citation type="submission" date="2017-02" db="EMBL/GenBank/DDBJ databases">
        <title>Complete genome sequences of Mycobacterium kansasii strains isolated from rhesus macaques.</title>
        <authorList>
            <person name="Panda A."/>
            <person name="Nagaraj S."/>
            <person name="Zhao X."/>
            <person name="Tettelin H."/>
            <person name="Detolla L.J."/>
        </authorList>
    </citation>
    <scope>NUCLEOTIDE SEQUENCE [LARGE SCALE GENOMIC DNA]</scope>
    <source>
        <strain evidence="2 3">11-3469</strain>
    </source>
</reference>
<dbReference type="AlphaFoldDB" id="A0A1V3XF55"/>
<evidence type="ECO:0000313" key="2">
    <source>
        <dbReference type="EMBL" id="OOK77386.1"/>
    </source>
</evidence>
<proteinExistence type="predicted"/>
<evidence type="ECO:0000313" key="3">
    <source>
        <dbReference type="Proteomes" id="UP000188532"/>
    </source>
</evidence>
<dbReference type="Proteomes" id="UP000188532">
    <property type="component" value="Unassembled WGS sequence"/>
</dbReference>